<protein>
    <submittedName>
        <fullName evidence="2">Uncharacterized protein</fullName>
    </submittedName>
</protein>
<gene>
    <name evidence="2" type="ORF">DN53_00465</name>
</gene>
<evidence type="ECO:0000256" key="1">
    <source>
        <dbReference type="SAM" id="Phobius"/>
    </source>
</evidence>
<keyword evidence="1" id="KW-0812">Transmembrane</keyword>
<keyword evidence="1" id="KW-1133">Transmembrane helix</keyword>
<dbReference type="Proteomes" id="UP000290261">
    <property type="component" value="Unassembled WGS sequence"/>
</dbReference>
<evidence type="ECO:0000313" key="2">
    <source>
        <dbReference type="EMBL" id="RYC52725.1"/>
    </source>
</evidence>
<reference evidence="2 3" key="1">
    <citation type="submission" date="2014-04" db="EMBL/GenBank/DDBJ databases">
        <title>Whole genome of Muricauda olearia.</title>
        <authorList>
            <person name="Zhang X.-H."/>
            <person name="Tang K."/>
        </authorList>
    </citation>
    <scope>NUCLEOTIDE SEQUENCE [LARGE SCALE GENOMIC DNA]</scope>
    <source>
        <strain evidence="2 3">Th120</strain>
    </source>
</reference>
<comment type="caution">
    <text evidence="2">The sequence shown here is derived from an EMBL/GenBank/DDBJ whole genome shotgun (WGS) entry which is preliminary data.</text>
</comment>
<proteinExistence type="predicted"/>
<accession>A0A444VPJ6</accession>
<dbReference type="EMBL" id="JJMP01000001">
    <property type="protein sequence ID" value="RYC52725.1"/>
    <property type="molecule type" value="Genomic_DNA"/>
</dbReference>
<dbReference type="RefSeq" id="WP_129652459.1">
    <property type="nucleotide sequence ID" value="NZ_ML142907.1"/>
</dbReference>
<keyword evidence="3" id="KW-1185">Reference proteome</keyword>
<evidence type="ECO:0000313" key="3">
    <source>
        <dbReference type="Proteomes" id="UP000290261"/>
    </source>
</evidence>
<keyword evidence="1" id="KW-0472">Membrane</keyword>
<organism evidence="2 3">
    <name type="scientific">Flagellimonas olearia</name>
    <dbReference type="NCBI Taxonomy" id="552546"/>
    <lineage>
        <taxon>Bacteria</taxon>
        <taxon>Pseudomonadati</taxon>
        <taxon>Bacteroidota</taxon>
        <taxon>Flavobacteriia</taxon>
        <taxon>Flavobacteriales</taxon>
        <taxon>Flavobacteriaceae</taxon>
        <taxon>Flagellimonas</taxon>
    </lineage>
</organism>
<sequence length="161" mass="18935">MSDFITYLKPVSLFKRLFGIVIFVFAFYVIAYQSMLFGFFMISFAVYLSSTEGTQVNLDNNTYRNVWSIFAIHFGHWKPTPKFDYISVFKGKQKQRVNSLGASTSFSDEVFLINLFYEGNRHKTFYRTFDKEDAFKVAKHFKLAFGIDILDATEREQKWVL</sequence>
<feature type="transmembrane region" description="Helical" evidence="1">
    <location>
        <begin position="20"/>
        <end position="48"/>
    </location>
</feature>
<dbReference type="AlphaFoldDB" id="A0A444VPJ6"/>
<name>A0A444VPJ6_9FLAO</name>